<name>A0A7J7KPH8_BUGNE</name>
<dbReference type="EMBL" id="VXIV02000183">
    <property type="protein sequence ID" value="KAF6040084.1"/>
    <property type="molecule type" value="Genomic_DNA"/>
</dbReference>
<protein>
    <submittedName>
        <fullName evidence="2">Uncharacterized protein</fullName>
    </submittedName>
</protein>
<comment type="caution">
    <text evidence="2">The sequence shown here is derived from an EMBL/GenBank/DDBJ whole genome shotgun (WGS) entry which is preliminary data.</text>
</comment>
<dbReference type="Proteomes" id="UP000593567">
    <property type="component" value="Unassembled WGS sequence"/>
</dbReference>
<evidence type="ECO:0000313" key="3">
    <source>
        <dbReference type="Proteomes" id="UP000593567"/>
    </source>
</evidence>
<reference evidence="2" key="1">
    <citation type="submission" date="2020-06" db="EMBL/GenBank/DDBJ databases">
        <title>Draft genome of Bugula neritina, a colonial animal packing powerful symbionts and potential medicines.</title>
        <authorList>
            <person name="Rayko M."/>
        </authorList>
    </citation>
    <scope>NUCLEOTIDE SEQUENCE [LARGE SCALE GENOMIC DNA]</scope>
    <source>
        <strain evidence="2">Kwan_BN1</strain>
    </source>
</reference>
<feature type="region of interest" description="Disordered" evidence="1">
    <location>
        <begin position="263"/>
        <end position="289"/>
    </location>
</feature>
<evidence type="ECO:0000313" key="2">
    <source>
        <dbReference type="EMBL" id="KAF6040084.1"/>
    </source>
</evidence>
<keyword evidence="3" id="KW-1185">Reference proteome</keyword>
<proteinExistence type="predicted"/>
<organism evidence="2 3">
    <name type="scientific">Bugula neritina</name>
    <name type="common">Brown bryozoan</name>
    <name type="synonym">Sertularia neritina</name>
    <dbReference type="NCBI Taxonomy" id="10212"/>
    <lineage>
        <taxon>Eukaryota</taxon>
        <taxon>Metazoa</taxon>
        <taxon>Spiralia</taxon>
        <taxon>Lophotrochozoa</taxon>
        <taxon>Bryozoa</taxon>
        <taxon>Gymnolaemata</taxon>
        <taxon>Cheilostomatida</taxon>
        <taxon>Flustrina</taxon>
        <taxon>Buguloidea</taxon>
        <taxon>Bugulidae</taxon>
        <taxon>Bugula</taxon>
    </lineage>
</organism>
<feature type="compositionally biased region" description="Basic and acidic residues" evidence="1">
    <location>
        <begin position="278"/>
        <end position="289"/>
    </location>
</feature>
<sequence length="289" mass="32021">MGAACSSKPTIKEPKTSKKKTPTVPYIVVSSVSLSRKIADEHMCLSVTNTPSTTSCPPHSTSHYRNTKSARKRRGSTVTPEPHTTDTILLQDEQHNSKLQVEIKNKGDVPYLSLSSSNLRSEHPGTSPTIPSRVTSVVSLAESKDDVSLTSELLRPESHMQPIREASNLTLPPSRLSLRTEAIVEPALSVKRSDSTKINRLNSKDSKNMNGEDGDTSWWDDEFTRQQLNKAKSISAIDMLQQFKESGDLDKDLSQDNDIWHWLENKKDSGRSSPAEGTGRETPLEEKIT</sequence>
<feature type="compositionally biased region" description="Low complexity" evidence="1">
    <location>
        <begin position="48"/>
        <end position="61"/>
    </location>
</feature>
<feature type="region of interest" description="Disordered" evidence="1">
    <location>
        <begin position="1"/>
        <end position="22"/>
    </location>
</feature>
<feature type="compositionally biased region" description="Basic residues" evidence="1">
    <location>
        <begin position="65"/>
        <end position="75"/>
    </location>
</feature>
<accession>A0A7J7KPH8</accession>
<gene>
    <name evidence="2" type="ORF">EB796_001607</name>
</gene>
<feature type="region of interest" description="Disordered" evidence="1">
    <location>
        <begin position="48"/>
        <end position="94"/>
    </location>
</feature>
<dbReference type="AlphaFoldDB" id="A0A7J7KPH8"/>
<evidence type="ECO:0000256" key="1">
    <source>
        <dbReference type="SAM" id="MobiDB-lite"/>
    </source>
</evidence>